<name>A0A8J3YGM6_9ACTN</name>
<accession>A0A8J3YGM6</accession>
<dbReference type="InterPro" id="IPR051781">
    <property type="entry name" value="Metallo-dep_Hydrolase"/>
</dbReference>
<evidence type="ECO:0000259" key="1">
    <source>
        <dbReference type="Pfam" id="PF01979"/>
    </source>
</evidence>
<sequence>MRPAVSAAPARFNVRMLAIRAERLFDGVDAAPVTRPVVLVEEGRVTEVLSEAEPPNGARVVDLGDATLLPGLVDPHVHLVFDASTDPVGHLAAMDDDAALAVMRANARLALSAGITTVRDLGDRDYLALRLRAELAADPTAGPRVLAAGPPLTTGRGHCWFLGGEVVGGVEAVRAAVRERAERGVDVIKLMATGGELTPGSSSHVPQFTVEELRAAVEEAHRHGLPTAAHAHGAAGIANAVAAGVDNIEHGTFLTADGAEADPVIIRAIVDAGIPVGISVPQKPSPGALPSPGIVKRLPFIIAVFRELRAAGIPLVCGSDAGIGPVKPFDALPYGPAMMASMLGMAPVEVLRSVTSLAAEVCRVGDRKGRVAAGFDADLLAVAGDPLQDPAALTAVRAVFRAGVRVR</sequence>
<dbReference type="GO" id="GO:0016810">
    <property type="term" value="F:hydrolase activity, acting on carbon-nitrogen (but not peptide) bonds"/>
    <property type="evidence" value="ECO:0007669"/>
    <property type="project" value="InterPro"/>
</dbReference>
<proteinExistence type="predicted"/>
<dbReference type="Pfam" id="PF01979">
    <property type="entry name" value="Amidohydro_1"/>
    <property type="match status" value="1"/>
</dbReference>
<dbReference type="AlphaFoldDB" id="A0A8J3YGM6"/>
<dbReference type="InterPro" id="IPR011059">
    <property type="entry name" value="Metal-dep_hydrolase_composite"/>
</dbReference>
<comment type="caution">
    <text evidence="2">The sequence shown here is derived from an EMBL/GenBank/DDBJ whole genome shotgun (WGS) entry which is preliminary data.</text>
</comment>
<protein>
    <recommendedName>
        <fullName evidence="1">Amidohydrolase-related domain-containing protein</fullName>
    </recommendedName>
</protein>
<dbReference type="PANTHER" id="PTHR43135">
    <property type="entry name" value="ALPHA-D-RIBOSE 1-METHYLPHOSPHONATE 5-TRIPHOSPHATE DIPHOSPHATASE"/>
    <property type="match status" value="1"/>
</dbReference>
<dbReference type="Gene3D" id="3.20.20.140">
    <property type="entry name" value="Metal-dependent hydrolases"/>
    <property type="match status" value="1"/>
</dbReference>
<dbReference type="PANTHER" id="PTHR43135:SF3">
    <property type="entry name" value="ALPHA-D-RIBOSE 1-METHYLPHOSPHONATE 5-TRIPHOSPHATE DIPHOSPHATASE"/>
    <property type="match status" value="1"/>
</dbReference>
<reference evidence="2" key="1">
    <citation type="submission" date="2021-01" db="EMBL/GenBank/DDBJ databases">
        <title>Whole genome shotgun sequence of Virgisporangium aliadipatigenens NBRC 105644.</title>
        <authorList>
            <person name="Komaki H."/>
            <person name="Tamura T."/>
        </authorList>
    </citation>
    <scope>NUCLEOTIDE SEQUENCE</scope>
    <source>
        <strain evidence="2">NBRC 105644</strain>
    </source>
</reference>
<feature type="domain" description="Amidohydrolase-related" evidence="1">
    <location>
        <begin position="67"/>
        <end position="404"/>
    </location>
</feature>
<dbReference type="Gene3D" id="2.30.40.10">
    <property type="entry name" value="Urease, subunit C, domain 1"/>
    <property type="match status" value="1"/>
</dbReference>
<evidence type="ECO:0000313" key="2">
    <source>
        <dbReference type="EMBL" id="GIJ44042.1"/>
    </source>
</evidence>
<evidence type="ECO:0000313" key="3">
    <source>
        <dbReference type="Proteomes" id="UP000619260"/>
    </source>
</evidence>
<organism evidence="2 3">
    <name type="scientific">Virgisporangium aliadipatigenens</name>
    <dbReference type="NCBI Taxonomy" id="741659"/>
    <lineage>
        <taxon>Bacteria</taxon>
        <taxon>Bacillati</taxon>
        <taxon>Actinomycetota</taxon>
        <taxon>Actinomycetes</taxon>
        <taxon>Micromonosporales</taxon>
        <taxon>Micromonosporaceae</taxon>
        <taxon>Virgisporangium</taxon>
    </lineage>
</organism>
<dbReference type="EMBL" id="BOPF01000003">
    <property type="protein sequence ID" value="GIJ44042.1"/>
    <property type="molecule type" value="Genomic_DNA"/>
</dbReference>
<dbReference type="InterPro" id="IPR032466">
    <property type="entry name" value="Metal_Hydrolase"/>
</dbReference>
<dbReference type="SUPFAM" id="SSF51556">
    <property type="entry name" value="Metallo-dependent hydrolases"/>
    <property type="match status" value="1"/>
</dbReference>
<gene>
    <name evidence="2" type="ORF">Val02_09280</name>
</gene>
<dbReference type="SUPFAM" id="SSF51338">
    <property type="entry name" value="Composite domain of metallo-dependent hydrolases"/>
    <property type="match status" value="1"/>
</dbReference>
<dbReference type="InterPro" id="IPR006680">
    <property type="entry name" value="Amidohydro-rel"/>
</dbReference>
<keyword evidence="3" id="KW-1185">Reference proteome</keyword>
<dbReference type="Proteomes" id="UP000619260">
    <property type="component" value="Unassembled WGS sequence"/>
</dbReference>